<protein>
    <recommendedName>
        <fullName evidence="11">Probable methionine--tRNA ligase, mitochondrial</fullName>
        <ecNumber evidence="3">6.1.1.10</ecNumber>
    </recommendedName>
    <alternativeName>
        <fullName evidence="9">Methionyl-tRNA synthetase</fullName>
    </alternativeName>
</protein>
<evidence type="ECO:0000313" key="15">
    <source>
        <dbReference type="EMBL" id="EMD40301.1"/>
    </source>
</evidence>
<dbReference type="PANTHER" id="PTHR43326:SF1">
    <property type="entry name" value="METHIONINE--TRNA LIGASE, MITOCHONDRIAL"/>
    <property type="match status" value="1"/>
</dbReference>
<dbReference type="Proteomes" id="UP000016930">
    <property type="component" value="Unassembled WGS sequence"/>
</dbReference>
<evidence type="ECO:0000256" key="11">
    <source>
        <dbReference type="ARBA" id="ARBA00068817"/>
    </source>
</evidence>
<dbReference type="Gene3D" id="2.170.220.10">
    <property type="match status" value="1"/>
</dbReference>
<sequence>MTVSPLCSVRLLRHPYVGLKSLRRGLKNNGRSLSSTAHAKPYYVTTPIFYPNAAPHIGHLYSLVVADVIARYARLSKPGRPVKFMTGTDEHGLKIQKAAKAKGMEPLAFCDDLSVQFRNLVEKASISSTQFSRTTDQQHINAVQHLWRALDAQGLIYKDRHAGWYSVSDECFYTDLQVTKAESVPGSSQQPVVVSTETGSQVEWTEEENYKFSLSRFRTPLLDYFKAYPEAIFPGQFHSDIVKSLQDGLEDLSVSRPTSRLTWGVQVPDDLEHTIYVWIDALTVYLSSTGYPWPAAGQGGWPPDVQVIGKDIVRFHAVYLPAMLMALHLPLAKRLLVHSHWTVGQQKMSKSRGNAADPLKSINEYSIDTVRFYLARVGGRFKDDVDWSPEQLHKHAKEAMSLIGNLHARVTSPYLLSLQRMQPDGNSTHTDMLSSALSDKLKTLPEEYRSYMENQQIADALDAVCACLGEANMLMTQAKPWDKKTPTAVSAQVRDDVLECLRICGILLEPFMPSVSTALLQALSIPDQHRNLEFADLGKGIATRCTPGIRLFKPLKKEPSVERI</sequence>
<dbReference type="GO" id="GO:0005739">
    <property type="term" value="C:mitochondrion"/>
    <property type="evidence" value="ECO:0007669"/>
    <property type="project" value="UniProtKB-ARBA"/>
</dbReference>
<dbReference type="InterPro" id="IPR014758">
    <property type="entry name" value="Met-tRNA_synth"/>
</dbReference>
<dbReference type="EC" id="6.1.1.10" evidence="3"/>
<evidence type="ECO:0000256" key="12">
    <source>
        <dbReference type="RuleBase" id="RU363039"/>
    </source>
</evidence>
<dbReference type="PRINTS" id="PR01041">
    <property type="entry name" value="TRNASYNTHMET"/>
</dbReference>
<dbReference type="HOGENOM" id="CLU_009710_9_0_1"/>
<dbReference type="SUPFAM" id="SSF47323">
    <property type="entry name" value="Anticodon-binding domain of a subclass of class I aminoacyl-tRNA synthetases"/>
    <property type="match status" value="1"/>
</dbReference>
<dbReference type="OrthoDB" id="24670at2759"/>
<evidence type="ECO:0000256" key="10">
    <source>
        <dbReference type="ARBA" id="ARBA00047364"/>
    </source>
</evidence>
<reference evidence="15 16" key="1">
    <citation type="journal article" date="2012" name="Proc. Natl. Acad. Sci. U.S.A.">
        <title>Comparative genomics of Ceriporiopsis subvermispora and Phanerochaete chrysosporium provide insight into selective ligninolysis.</title>
        <authorList>
            <person name="Fernandez-Fueyo E."/>
            <person name="Ruiz-Duenas F.J."/>
            <person name="Ferreira P."/>
            <person name="Floudas D."/>
            <person name="Hibbett D.S."/>
            <person name="Canessa P."/>
            <person name="Larrondo L.F."/>
            <person name="James T.Y."/>
            <person name="Seelenfreund D."/>
            <person name="Lobos S."/>
            <person name="Polanco R."/>
            <person name="Tello M."/>
            <person name="Honda Y."/>
            <person name="Watanabe T."/>
            <person name="Watanabe T."/>
            <person name="Ryu J.S."/>
            <person name="Kubicek C.P."/>
            <person name="Schmoll M."/>
            <person name="Gaskell J."/>
            <person name="Hammel K.E."/>
            <person name="St John F.J."/>
            <person name="Vanden Wymelenberg A."/>
            <person name="Sabat G."/>
            <person name="Splinter BonDurant S."/>
            <person name="Syed K."/>
            <person name="Yadav J.S."/>
            <person name="Doddapaneni H."/>
            <person name="Subramanian V."/>
            <person name="Lavin J.L."/>
            <person name="Oguiza J.A."/>
            <person name="Perez G."/>
            <person name="Pisabarro A.G."/>
            <person name="Ramirez L."/>
            <person name="Santoyo F."/>
            <person name="Master E."/>
            <person name="Coutinho P.M."/>
            <person name="Henrissat B."/>
            <person name="Lombard V."/>
            <person name="Magnuson J.K."/>
            <person name="Kuees U."/>
            <person name="Hori C."/>
            <person name="Igarashi K."/>
            <person name="Samejima M."/>
            <person name="Held B.W."/>
            <person name="Barry K.W."/>
            <person name="LaButti K.M."/>
            <person name="Lapidus A."/>
            <person name="Lindquist E.A."/>
            <person name="Lucas S.M."/>
            <person name="Riley R."/>
            <person name="Salamov A.A."/>
            <person name="Hoffmeister D."/>
            <person name="Schwenk D."/>
            <person name="Hadar Y."/>
            <person name="Yarden O."/>
            <person name="de Vries R.P."/>
            <person name="Wiebenga A."/>
            <person name="Stenlid J."/>
            <person name="Eastwood D."/>
            <person name="Grigoriev I.V."/>
            <person name="Berka R.M."/>
            <person name="Blanchette R.A."/>
            <person name="Kersten P."/>
            <person name="Martinez A.T."/>
            <person name="Vicuna R."/>
            <person name="Cullen D."/>
        </authorList>
    </citation>
    <scope>NUCLEOTIDE SEQUENCE [LARGE SCALE GENOMIC DNA]</scope>
    <source>
        <strain evidence="15 16">B</strain>
    </source>
</reference>
<dbReference type="AlphaFoldDB" id="M2RN54"/>
<evidence type="ECO:0000256" key="1">
    <source>
        <dbReference type="ARBA" id="ARBA00004496"/>
    </source>
</evidence>
<evidence type="ECO:0000256" key="4">
    <source>
        <dbReference type="ARBA" id="ARBA00022598"/>
    </source>
</evidence>
<dbReference type="STRING" id="914234.M2RN54"/>
<dbReference type="InterPro" id="IPR023457">
    <property type="entry name" value="Met-tRNA_synth_2"/>
</dbReference>
<gene>
    <name evidence="15" type="ORF">CERSUDRAFT_110908</name>
</gene>
<keyword evidence="4 12" id="KW-0436">Ligase</keyword>
<dbReference type="Pfam" id="PF19303">
    <property type="entry name" value="Anticodon_3"/>
    <property type="match status" value="1"/>
</dbReference>
<evidence type="ECO:0000256" key="3">
    <source>
        <dbReference type="ARBA" id="ARBA00012838"/>
    </source>
</evidence>
<comment type="subcellular location">
    <subcellularLocation>
        <location evidence="1">Cytoplasm</location>
    </subcellularLocation>
</comment>
<dbReference type="PROSITE" id="PS00178">
    <property type="entry name" value="AA_TRNA_LIGASE_I"/>
    <property type="match status" value="1"/>
</dbReference>
<accession>M2RN54</accession>
<dbReference type="SUPFAM" id="SSF52374">
    <property type="entry name" value="Nucleotidylyl transferase"/>
    <property type="match status" value="1"/>
</dbReference>
<dbReference type="InterPro" id="IPR009080">
    <property type="entry name" value="tRNAsynth_Ia_anticodon-bd"/>
</dbReference>
<dbReference type="NCBIfam" id="TIGR00398">
    <property type="entry name" value="metG"/>
    <property type="match status" value="1"/>
</dbReference>
<organism evidence="15 16">
    <name type="scientific">Ceriporiopsis subvermispora (strain B)</name>
    <name type="common">White-rot fungus</name>
    <name type="synonym">Gelatoporia subvermispora</name>
    <dbReference type="NCBI Taxonomy" id="914234"/>
    <lineage>
        <taxon>Eukaryota</taxon>
        <taxon>Fungi</taxon>
        <taxon>Dikarya</taxon>
        <taxon>Basidiomycota</taxon>
        <taxon>Agaricomycotina</taxon>
        <taxon>Agaricomycetes</taxon>
        <taxon>Polyporales</taxon>
        <taxon>Gelatoporiaceae</taxon>
        <taxon>Gelatoporia</taxon>
    </lineage>
</organism>
<dbReference type="InterPro" id="IPR015413">
    <property type="entry name" value="Methionyl/Leucyl_tRNA_Synth"/>
</dbReference>
<evidence type="ECO:0000256" key="8">
    <source>
        <dbReference type="ARBA" id="ARBA00023146"/>
    </source>
</evidence>
<comment type="similarity">
    <text evidence="2 12">Belongs to the class-I aminoacyl-tRNA synthetase family.</text>
</comment>
<evidence type="ECO:0000256" key="5">
    <source>
        <dbReference type="ARBA" id="ARBA00022741"/>
    </source>
</evidence>
<evidence type="ECO:0000256" key="6">
    <source>
        <dbReference type="ARBA" id="ARBA00022840"/>
    </source>
</evidence>
<keyword evidence="5 12" id="KW-0547">Nucleotide-binding</keyword>
<dbReference type="CDD" id="cd00814">
    <property type="entry name" value="MetRS_core"/>
    <property type="match status" value="1"/>
</dbReference>
<dbReference type="PANTHER" id="PTHR43326">
    <property type="entry name" value="METHIONYL-TRNA SYNTHETASE"/>
    <property type="match status" value="1"/>
</dbReference>
<dbReference type="FunFam" id="2.170.220.10:FF:000001">
    <property type="entry name" value="methionine--tRNA ligase, mitochondrial"/>
    <property type="match status" value="1"/>
</dbReference>
<proteinExistence type="inferred from homology"/>
<feature type="domain" description="Methionyl-tRNA synthetase anticodon-binding" evidence="14">
    <location>
        <begin position="434"/>
        <end position="529"/>
    </location>
</feature>
<evidence type="ECO:0000256" key="2">
    <source>
        <dbReference type="ARBA" id="ARBA00005594"/>
    </source>
</evidence>
<comment type="catalytic activity">
    <reaction evidence="10">
        <text>tRNA(Met) + L-methionine + ATP = L-methionyl-tRNA(Met) + AMP + diphosphate</text>
        <dbReference type="Rhea" id="RHEA:13481"/>
        <dbReference type="Rhea" id="RHEA-COMP:9667"/>
        <dbReference type="Rhea" id="RHEA-COMP:9698"/>
        <dbReference type="ChEBI" id="CHEBI:30616"/>
        <dbReference type="ChEBI" id="CHEBI:33019"/>
        <dbReference type="ChEBI" id="CHEBI:57844"/>
        <dbReference type="ChEBI" id="CHEBI:78442"/>
        <dbReference type="ChEBI" id="CHEBI:78530"/>
        <dbReference type="ChEBI" id="CHEBI:456215"/>
        <dbReference type="EC" id="6.1.1.10"/>
    </reaction>
</comment>
<name>M2RN54_CERS8</name>
<dbReference type="GO" id="GO:0004825">
    <property type="term" value="F:methionine-tRNA ligase activity"/>
    <property type="evidence" value="ECO:0007669"/>
    <property type="project" value="UniProtKB-EC"/>
</dbReference>
<feature type="domain" description="Methionyl/Leucyl tRNA synthetase" evidence="13">
    <location>
        <begin position="42"/>
        <end position="410"/>
    </location>
</feature>
<dbReference type="Gene3D" id="3.40.50.620">
    <property type="entry name" value="HUPs"/>
    <property type="match status" value="1"/>
</dbReference>
<dbReference type="Pfam" id="PF09334">
    <property type="entry name" value="tRNA-synt_1g"/>
    <property type="match status" value="1"/>
</dbReference>
<dbReference type="InterPro" id="IPR014729">
    <property type="entry name" value="Rossmann-like_a/b/a_fold"/>
</dbReference>
<dbReference type="Gene3D" id="1.10.730.10">
    <property type="entry name" value="Isoleucyl-tRNA Synthetase, Domain 1"/>
    <property type="match status" value="1"/>
</dbReference>
<evidence type="ECO:0000259" key="14">
    <source>
        <dbReference type="Pfam" id="PF19303"/>
    </source>
</evidence>
<dbReference type="InterPro" id="IPR033911">
    <property type="entry name" value="MetRS_core"/>
</dbReference>
<evidence type="ECO:0000256" key="7">
    <source>
        <dbReference type="ARBA" id="ARBA00022917"/>
    </source>
</evidence>
<keyword evidence="8 12" id="KW-0030">Aminoacyl-tRNA synthetase</keyword>
<keyword evidence="16" id="KW-1185">Reference proteome</keyword>
<keyword evidence="7 12" id="KW-0648">Protein biosynthesis</keyword>
<evidence type="ECO:0000259" key="13">
    <source>
        <dbReference type="Pfam" id="PF09334"/>
    </source>
</evidence>
<evidence type="ECO:0000313" key="16">
    <source>
        <dbReference type="Proteomes" id="UP000016930"/>
    </source>
</evidence>
<dbReference type="InterPro" id="IPR001412">
    <property type="entry name" value="aa-tRNA-synth_I_CS"/>
</dbReference>
<dbReference type="EMBL" id="KB445792">
    <property type="protein sequence ID" value="EMD40301.1"/>
    <property type="molecule type" value="Genomic_DNA"/>
</dbReference>
<keyword evidence="6 12" id="KW-0067">ATP-binding</keyword>
<dbReference type="GO" id="GO:0006431">
    <property type="term" value="P:methionyl-tRNA aminoacylation"/>
    <property type="evidence" value="ECO:0007669"/>
    <property type="project" value="InterPro"/>
</dbReference>
<evidence type="ECO:0000256" key="9">
    <source>
        <dbReference type="ARBA" id="ARBA00030904"/>
    </source>
</evidence>
<dbReference type="GO" id="GO:0005524">
    <property type="term" value="F:ATP binding"/>
    <property type="evidence" value="ECO:0007669"/>
    <property type="project" value="UniProtKB-KW"/>
</dbReference>
<dbReference type="InterPro" id="IPR041872">
    <property type="entry name" value="Anticodon_Met"/>
</dbReference>